<dbReference type="InterPro" id="IPR023430">
    <property type="entry name" value="Pept_HybD-like_dom_sf"/>
</dbReference>
<proteinExistence type="predicted"/>
<keyword evidence="2" id="KW-1185">Reference proteome</keyword>
<dbReference type="Pfam" id="PF06866">
    <property type="entry name" value="DUF1256"/>
    <property type="match status" value="1"/>
</dbReference>
<gene>
    <name evidence="1" type="ORF">DCMF_17960</name>
</gene>
<name>A0A3G1KVF7_FORW1</name>
<dbReference type="RefSeq" id="WP_148135699.1">
    <property type="nucleotide sequence ID" value="NZ_CP017634.1"/>
</dbReference>
<dbReference type="EMBL" id="CP017634">
    <property type="protein sequence ID" value="ATW26390.1"/>
    <property type="molecule type" value="Genomic_DNA"/>
</dbReference>
<reference evidence="1 2" key="1">
    <citation type="submission" date="2016-10" db="EMBL/GenBank/DDBJ databases">
        <title>Complete Genome Sequence of Peptococcaceae strain DCMF.</title>
        <authorList>
            <person name="Edwards R.J."/>
            <person name="Holland S.I."/>
            <person name="Deshpande N.P."/>
            <person name="Wong Y.K."/>
            <person name="Ertan H."/>
            <person name="Manefield M."/>
            <person name="Russell T.L."/>
            <person name="Lee M.J."/>
        </authorList>
    </citation>
    <scope>NUCLEOTIDE SEQUENCE [LARGE SCALE GENOMIC DNA]</scope>
    <source>
        <strain evidence="1 2">DCMF</strain>
    </source>
</reference>
<dbReference type="NCBIfam" id="TIGR02841">
    <property type="entry name" value="spore_YyaC"/>
    <property type="match status" value="1"/>
</dbReference>
<dbReference type="GO" id="GO:0008233">
    <property type="term" value="F:peptidase activity"/>
    <property type="evidence" value="ECO:0007669"/>
    <property type="project" value="UniProtKB-KW"/>
</dbReference>
<keyword evidence="1" id="KW-0645">Protease</keyword>
<accession>A0A3G1KVF7</accession>
<evidence type="ECO:0000313" key="2">
    <source>
        <dbReference type="Proteomes" id="UP000323521"/>
    </source>
</evidence>
<sequence>MNFSIFPSPIYAGKQIKCHYENPVTLSTLSEQLCRYLTELDPYGQKEIAVICIGTDRSTGDCLGPLVGWYLKKYPINFSIYGTLDEPVHATNMSEKLAAIQQNHHTPLIIAVDACLGKLESVGMINLGLGEIKPGAGVHKNLPPVGNIYFTGIVNVAGYMEFIVLQNTRLSIVMQMALLIANSIVMGVKKAQRKRDDLKKRDTFLKNSLC</sequence>
<evidence type="ECO:0000313" key="1">
    <source>
        <dbReference type="EMBL" id="ATW26390.1"/>
    </source>
</evidence>
<keyword evidence="1" id="KW-0378">Hydrolase</keyword>
<protein>
    <submittedName>
        <fullName evidence="1">Spore protease YyaC</fullName>
    </submittedName>
</protein>
<dbReference type="GO" id="GO:0006508">
    <property type="term" value="P:proteolysis"/>
    <property type="evidence" value="ECO:0007669"/>
    <property type="project" value="UniProtKB-KW"/>
</dbReference>
<dbReference type="SUPFAM" id="SSF53163">
    <property type="entry name" value="HybD-like"/>
    <property type="match status" value="1"/>
</dbReference>
<dbReference type="Proteomes" id="UP000323521">
    <property type="component" value="Chromosome"/>
</dbReference>
<dbReference type="AlphaFoldDB" id="A0A3G1KVF7"/>
<organism evidence="1 2">
    <name type="scientific">Formimonas warabiya</name>
    <dbReference type="NCBI Taxonomy" id="1761012"/>
    <lineage>
        <taxon>Bacteria</taxon>
        <taxon>Bacillati</taxon>
        <taxon>Bacillota</taxon>
        <taxon>Clostridia</taxon>
        <taxon>Eubacteriales</taxon>
        <taxon>Peptococcaceae</taxon>
        <taxon>Candidatus Formimonas</taxon>
    </lineage>
</organism>
<dbReference type="KEGG" id="fwa:DCMF_17960"/>
<dbReference type="OrthoDB" id="9815953at2"/>
<dbReference type="InterPro" id="IPR009665">
    <property type="entry name" value="YyaC"/>
</dbReference>